<dbReference type="AlphaFoldDB" id="A0A9D8KB08"/>
<proteinExistence type="predicted"/>
<dbReference type="Pfam" id="PF04473">
    <property type="entry name" value="DUF553"/>
    <property type="match status" value="1"/>
</dbReference>
<dbReference type="Gene3D" id="3.10.620.30">
    <property type="match status" value="1"/>
</dbReference>
<evidence type="ECO:0000256" key="1">
    <source>
        <dbReference type="SAM" id="Phobius"/>
    </source>
</evidence>
<comment type="caution">
    <text evidence="3">The sequence shown here is derived from an EMBL/GenBank/DDBJ whole genome shotgun (WGS) entry which is preliminary data.</text>
</comment>
<evidence type="ECO:0000313" key="4">
    <source>
        <dbReference type="Proteomes" id="UP000809273"/>
    </source>
</evidence>
<reference evidence="3" key="1">
    <citation type="journal article" date="2021" name="Environ. Microbiol.">
        <title>Genomic characterization of three novel Desulfobacterota classes expand the metabolic and phylogenetic diversity of the phylum.</title>
        <authorList>
            <person name="Murphy C.L."/>
            <person name="Biggerstaff J."/>
            <person name="Eichhorn A."/>
            <person name="Ewing E."/>
            <person name="Shahan R."/>
            <person name="Soriano D."/>
            <person name="Stewart S."/>
            <person name="VanMol K."/>
            <person name="Walker R."/>
            <person name="Walters P."/>
            <person name="Elshahed M.S."/>
            <person name="Youssef N.H."/>
        </authorList>
    </citation>
    <scope>NUCLEOTIDE SEQUENCE</scope>
    <source>
        <strain evidence="3">Zod_Metabat.24</strain>
    </source>
</reference>
<reference evidence="3" key="2">
    <citation type="submission" date="2021-01" db="EMBL/GenBank/DDBJ databases">
        <authorList>
            <person name="Hahn C.R."/>
            <person name="Youssef N.H."/>
            <person name="Elshahed M."/>
        </authorList>
    </citation>
    <scope>NUCLEOTIDE SEQUENCE</scope>
    <source>
        <strain evidence="3">Zod_Metabat.24</strain>
    </source>
</reference>
<keyword evidence="1" id="KW-1133">Transmembrane helix</keyword>
<keyword evidence="1" id="KW-0812">Transmembrane</keyword>
<protein>
    <recommendedName>
        <fullName evidence="2">Transglutaminase-like domain-containing protein</fullName>
    </recommendedName>
</protein>
<organism evidence="3 4">
    <name type="scientific">Candidatus Zymogenus saltonus</name>
    <dbReference type="NCBI Taxonomy" id="2844893"/>
    <lineage>
        <taxon>Bacteria</taxon>
        <taxon>Deltaproteobacteria</taxon>
        <taxon>Candidatus Zymogenia</taxon>
        <taxon>Candidatus Zymogeniales</taxon>
        <taxon>Candidatus Zymogenaceae</taxon>
        <taxon>Candidatus Zymogenus</taxon>
    </lineage>
</organism>
<keyword evidence="1" id="KW-0472">Membrane</keyword>
<evidence type="ECO:0000259" key="2">
    <source>
        <dbReference type="Pfam" id="PF04473"/>
    </source>
</evidence>
<dbReference type="EMBL" id="JAFGIX010000018">
    <property type="protein sequence ID" value="MBN1572256.1"/>
    <property type="molecule type" value="Genomic_DNA"/>
</dbReference>
<sequence>MGENIIIRRDFSKITGIISALVIASCLIGLLTGCATLKPVNKKTDDTVQPKGFYDYSKNEIQDMSWEEVKPLLDTPDKVEDYLLKYTKIRFKEDRGQHLQTPQETLDKETGDCEDFANIIRDALQFHGYEAGFLSLEFEYKGKIYSHSVGAFRGKNNGKWCFIEGFSVKNSNLNKGTYGPFDNFDDMAKKIARKLGNSKLLDYRIDYTEASFKSFFTEK</sequence>
<evidence type="ECO:0000313" key="3">
    <source>
        <dbReference type="EMBL" id="MBN1572256.1"/>
    </source>
</evidence>
<accession>A0A9D8KB08</accession>
<feature type="domain" description="Transglutaminase-like" evidence="2">
    <location>
        <begin position="54"/>
        <end position="151"/>
    </location>
</feature>
<gene>
    <name evidence="3" type="ORF">JW984_03550</name>
</gene>
<feature type="transmembrane region" description="Helical" evidence="1">
    <location>
        <begin position="12"/>
        <end position="33"/>
    </location>
</feature>
<name>A0A9D8KB08_9DELT</name>
<dbReference type="Proteomes" id="UP000809273">
    <property type="component" value="Unassembled WGS sequence"/>
</dbReference>
<dbReference type="InterPro" id="IPR007562">
    <property type="entry name" value="Transglutaminase-like_domain"/>
</dbReference>